<proteinExistence type="predicted"/>
<evidence type="ECO:0000313" key="5">
    <source>
        <dbReference type="Proteomes" id="UP000595894"/>
    </source>
</evidence>
<feature type="transmembrane region" description="Helical" evidence="1">
    <location>
        <begin position="570"/>
        <end position="591"/>
    </location>
</feature>
<keyword evidence="5" id="KW-1185">Reference proteome</keyword>
<dbReference type="InterPro" id="IPR012338">
    <property type="entry name" value="Beta-lactam/transpept-like"/>
</dbReference>
<dbReference type="InterPro" id="IPR001466">
    <property type="entry name" value="Beta-lactam-related"/>
</dbReference>
<name>A0A974S5R6_9SPHN</name>
<dbReference type="InterPro" id="IPR050491">
    <property type="entry name" value="AmpC-like"/>
</dbReference>
<evidence type="ECO:0000256" key="2">
    <source>
        <dbReference type="SAM" id="SignalP"/>
    </source>
</evidence>
<dbReference type="PANTHER" id="PTHR46825:SF9">
    <property type="entry name" value="BETA-LACTAMASE-RELATED DOMAIN-CONTAINING PROTEIN"/>
    <property type="match status" value="1"/>
</dbReference>
<dbReference type="Gene3D" id="3.40.710.10">
    <property type="entry name" value="DD-peptidase/beta-lactamase superfamily"/>
    <property type="match status" value="1"/>
</dbReference>
<feature type="transmembrane region" description="Helical" evidence="1">
    <location>
        <begin position="603"/>
        <end position="628"/>
    </location>
</feature>
<feature type="transmembrane region" description="Helical" evidence="1">
    <location>
        <begin position="640"/>
        <end position="664"/>
    </location>
</feature>
<dbReference type="AlphaFoldDB" id="A0A974S5R6"/>
<sequence>MFRRFIGMVAMVGAVVTPSLVTAQGPAPTIARPAGIAQPALRLTPPPGGAPALTRADVDTWLDGFMPYALADGDIAGATVVVVKDGAILTSRGFGYADIAKRTPVDPARTLMRPGSISKLFVWTAVMQQVERGKLNLDADVNQYLDFKIPPRDGKPITLRQIMTHRAGFEEAAKDIIFHDPKRLMPIDAYLKRWIPRRVFAPGTVPAYSNWATTLAGYIVQRVSNEPFEVYVERNIFAPLRMNNATFRQPLPARFTAQAAQGYGRASGKPIPFELVGPAPAGSLSITGNDMARFMLAHLNGGEYDGGRILSPATTAQMHAAQPGGIANLNRMALGFFESNINNRRVIGHLGDSEAFHSALHLFPAENVGLYLSLSSAGDAGAAGKIRIALFDAFADRYFPSPSRPIVAGVDDANARQHAAMMAGNWSNTRGSQSSFMALVGLLGQMNVSSGPKGELIVPALKGFGGGVRKWVEVSPFLWADPMSHERLGAEVKDGKVVRFAMDQVAPVMEYHQTPAARSSSWLLPALYVALAVMALTAVLWPIRAIVRRRFKGVLAMTPQRLRAFRASRIMAIATVLVLVGWLTTVTVMSADTNSLGSAMDPALWMLQIAGAVVFVGGVAIMAWNLWAAWTAPAGWPGRIWAILLLLSALVILWIAYAFGLMAMSVNY</sequence>
<dbReference type="RefSeq" id="WP_202096287.1">
    <property type="nucleotide sequence ID" value="NZ_CP061035.1"/>
</dbReference>
<keyword evidence="2" id="KW-0732">Signal</keyword>
<feature type="signal peptide" evidence="2">
    <location>
        <begin position="1"/>
        <end position="23"/>
    </location>
</feature>
<evidence type="ECO:0000259" key="3">
    <source>
        <dbReference type="Pfam" id="PF00144"/>
    </source>
</evidence>
<feature type="chain" id="PRO_5037984600" evidence="2">
    <location>
        <begin position="24"/>
        <end position="668"/>
    </location>
</feature>
<keyword evidence="1" id="KW-1133">Transmembrane helix</keyword>
<dbReference type="PANTHER" id="PTHR46825">
    <property type="entry name" value="D-ALANYL-D-ALANINE-CARBOXYPEPTIDASE/ENDOPEPTIDASE AMPH"/>
    <property type="match status" value="1"/>
</dbReference>
<evidence type="ECO:0000256" key="1">
    <source>
        <dbReference type="SAM" id="Phobius"/>
    </source>
</evidence>
<organism evidence="4 5">
    <name type="scientific">Sphingomonas aliaeris</name>
    <dbReference type="NCBI Taxonomy" id="2759526"/>
    <lineage>
        <taxon>Bacteria</taxon>
        <taxon>Pseudomonadati</taxon>
        <taxon>Pseudomonadota</taxon>
        <taxon>Alphaproteobacteria</taxon>
        <taxon>Sphingomonadales</taxon>
        <taxon>Sphingomonadaceae</taxon>
        <taxon>Sphingomonas</taxon>
    </lineage>
</organism>
<dbReference type="EMBL" id="CP061035">
    <property type="protein sequence ID" value="QQV78972.1"/>
    <property type="molecule type" value="Genomic_DNA"/>
</dbReference>
<accession>A0A974S5R6</accession>
<reference evidence="5" key="1">
    <citation type="submission" date="2020-09" db="EMBL/GenBank/DDBJ databases">
        <title>Sphingomonas sp., a new species isolated from pork steak.</title>
        <authorList>
            <person name="Heidler von Heilborn D."/>
        </authorList>
    </citation>
    <scope>NUCLEOTIDE SEQUENCE [LARGE SCALE GENOMIC DNA]</scope>
</reference>
<feature type="transmembrane region" description="Helical" evidence="1">
    <location>
        <begin position="522"/>
        <end position="543"/>
    </location>
</feature>
<dbReference type="SUPFAM" id="SSF56601">
    <property type="entry name" value="beta-lactamase/transpeptidase-like"/>
    <property type="match status" value="1"/>
</dbReference>
<gene>
    <name evidence="4" type="ORF">H5J25_10225</name>
</gene>
<keyword evidence="1" id="KW-0472">Membrane</keyword>
<evidence type="ECO:0000313" key="4">
    <source>
        <dbReference type="EMBL" id="QQV78972.1"/>
    </source>
</evidence>
<dbReference type="KEGG" id="sari:H5J25_10225"/>
<protein>
    <submittedName>
        <fullName evidence="4">Beta-lactamase family protein</fullName>
    </submittedName>
</protein>
<keyword evidence="1" id="KW-0812">Transmembrane</keyword>
<dbReference type="Proteomes" id="UP000595894">
    <property type="component" value="Chromosome"/>
</dbReference>
<dbReference type="Pfam" id="PF00144">
    <property type="entry name" value="Beta-lactamase"/>
    <property type="match status" value="1"/>
</dbReference>
<feature type="domain" description="Beta-lactamase-related" evidence="3">
    <location>
        <begin position="70"/>
        <end position="381"/>
    </location>
</feature>